<keyword evidence="1" id="KW-0805">Transcription regulation</keyword>
<protein>
    <submittedName>
        <fullName evidence="7">Crp/Fnr family transcriptional regulator</fullName>
    </submittedName>
</protein>
<proteinExistence type="predicted"/>
<evidence type="ECO:0000256" key="1">
    <source>
        <dbReference type="ARBA" id="ARBA00023015"/>
    </source>
</evidence>
<sequence>MSQSDHAGRSPVEAKDDAPLPPKVAGAAASHQLTDLAFFAGADPAIAKRNEARVRWIEFKPDALVMDFDDESDDVFVIIRGSVRVLMRTNLGHELILGDFEGGTIIGEMAAIDGLRRGANVTALVRTQVCRIPAAVFLDIVLGSPPVGLRLMRMLTARVRLGNMKLLEHTILSVRLRLLSELLRLARPARGAPGLVVSPPPIQSDLAARIGARREAVSRELNDLDHIGLIRRDRGALSIPKPDLIRSEIEKLGVVPGGRAGAS</sequence>
<name>A0A4D7ASY7_9HYPH</name>
<dbReference type="InterPro" id="IPR050397">
    <property type="entry name" value="Env_Response_Regulators"/>
</dbReference>
<dbReference type="OrthoDB" id="3182344at2"/>
<gene>
    <name evidence="7" type="ORF">E8M01_07235</name>
</gene>
<accession>A0A4D7ASY7</accession>
<keyword evidence="8" id="KW-1185">Reference proteome</keyword>
<dbReference type="Gene3D" id="2.60.120.10">
    <property type="entry name" value="Jelly Rolls"/>
    <property type="match status" value="1"/>
</dbReference>
<dbReference type="RefSeq" id="WP_136959515.1">
    <property type="nucleotide sequence ID" value="NZ_CP039690.1"/>
</dbReference>
<evidence type="ECO:0000259" key="6">
    <source>
        <dbReference type="PROSITE" id="PS51063"/>
    </source>
</evidence>
<evidence type="ECO:0000313" key="8">
    <source>
        <dbReference type="Proteomes" id="UP000298781"/>
    </source>
</evidence>
<feature type="region of interest" description="Disordered" evidence="4">
    <location>
        <begin position="1"/>
        <end position="24"/>
    </location>
</feature>
<keyword evidence="3" id="KW-0804">Transcription</keyword>
<dbReference type="GO" id="GO:0003700">
    <property type="term" value="F:DNA-binding transcription factor activity"/>
    <property type="evidence" value="ECO:0007669"/>
    <property type="project" value="TreeGrafter"/>
</dbReference>
<dbReference type="GO" id="GO:0005829">
    <property type="term" value="C:cytosol"/>
    <property type="evidence" value="ECO:0007669"/>
    <property type="project" value="TreeGrafter"/>
</dbReference>
<dbReference type="InterPro" id="IPR012318">
    <property type="entry name" value="HTH_CRP"/>
</dbReference>
<dbReference type="InterPro" id="IPR036390">
    <property type="entry name" value="WH_DNA-bd_sf"/>
</dbReference>
<dbReference type="Pfam" id="PF13545">
    <property type="entry name" value="HTH_Crp_2"/>
    <property type="match status" value="1"/>
</dbReference>
<dbReference type="Gene3D" id="1.10.10.10">
    <property type="entry name" value="Winged helix-like DNA-binding domain superfamily/Winged helix DNA-binding domain"/>
    <property type="match status" value="1"/>
</dbReference>
<feature type="domain" description="Cyclic nucleotide-binding" evidence="5">
    <location>
        <begin position="38"/>
        <end position="158"/>
    </location>
</feature>
<keyword evidence="2" id="KW-0238">DNA-binding</keyword>
<dbReference type="InterPro" id="IPR018490">
    <property type="entry name" value="cNMP-bd_dom_sf"/>
</dbReference>
<dbReference type="PROSITE" id="PS50042">
    <property type="entry name" value="CNMP_BINDING_3"/>
    <property type="match status" value="1"/>
</dbReference>
<dbReference type="EMBL" id="CP039690">
    <property type="protein sequence ID" value="QCI64059.1"/>
    <property type="molecule type" value="Genomic_DNA"/>
</dbReference>
<dbReference type="InterPro" id="IPR036388">
    <property type="entry name" value="WH-like_DNA-bd_sf"/>
</dbReference>
<reference evidence="7 8" key="1">
    <citation type="submission" date="2019-04" db="EMBL/GenBank/DDBJ databases">
        <title>Phreatobacter aquaticus sp. nov.</title>
        <authorList>
            <person name="Choi A."/>
        </authorList>
    </citation>
    <scope>NUCLEOTIDE SEQUENCE [LARGE SCALE GENOMIC DNA]</scope>
    <source>
        <strain evidence="7 8">KCTC 52518</strain>
    </source>
</reference>
<dbReference type="PANTHER" id="PTHR24567">
    <property type="entry name" value="CRP FAMILY TRANSCRIPTIONAL REGULATORY PROTEIN"/>
    <property type="match status" value="1"/>
</dbReference>
<dbReference type="SUPFAM" id="SSF46785">
    <property type="entry name" value="Winged helix' DNA-binding domain"/>
    <property type="match status" value="1"/>
</dbReference>
<feature type="domain" description="HTH crp-type" evidence="6">
    <location>
        <begin position="172"/>
        <end position="243"/>
    </location>
</feature>
<dbReference type="CDD" id="cd00038">
    <property type="entry name" value="CAP_ED"/>
    <property type="match status" value="1"/>
</dbReference>
<evidence type="ECO:0000256" key="3">
    <source>
        <dbReference type="ARBA" id="ARBA00023163"/>
    </source>
</evidence>
<dbReference type="Pfam" id="PF00027">
    <property type="entry name" value="cNMP_binding"/>
    <property type="match status" value="1"/>
</dbReference>
<dbReference type="SMART" id="SM00100">
    <property type="entry name" value="cNMP"/>
    <property type="match status" value="1"/>
</dbReference>
<evidence type="ECO:0000256" key="2">
    <source>
        <dbReference type="ARBA" id="ARBA00023125"/>
    </source>
</evidence>
<dbReference type="AlphaFoldDB" id="A0A4D7ASY7"/>
<dbReference type="GO" id="GO:0003677">
    <property type="term" value="F:DNA binding"/>
    <property type="evidence" value="ECO:0007669"/>
    <property type="project" value="UniProtKB-KW"/>
</dbReference>
<evidence type="ECO:0000256" key="4">
    <source>
        <dbReference type="SAM" id="MobiDB-lite"/>
    </source>
</evidence>
<dbReference type="PANTHER" id="PTHR24567:SF68">
    <property type="entry name" value="DNA-BINDING TRANSCRIPTIONAL DUAL REGULATOR CRP"/>
    <property type="match status" value="1"/>
</dbReference>
<dbReference type="InterPro" id="IPR000595">
    <property type="entry name" value="cNMP-bd_dom"/>
</dbReference>
<dbReference type="KEGG" id="pstg:E8M01_07235"/>
<dbReference type="SUPFAM" id="SSF51206">
    <property type="entry name" value="cAMP-binding domain-like"/>
    <property type="match status" value="1"/>
</dbReference>
<dbReference type="PROSITE" id="PS51063">
    <property type="entry name" value="HTH_CRP_2"/>
    <property type="match status" value="1"/>
</dbReference>
<evidence type="ECO:0000313" key="7">
    <source>
        <dbReference type="EMBL" id="QCI64059.1"/>
    </source>
</evidence>
<evidence type="ECO:0000259" key="5">
    <source>
        <dbReference type="PROSITE" id="PS50042"/>
    </source>
</evidence>
<feature type="compositionally biased region" description="Basic and acidic residues" evidence="4">
    <location>
        <begin position="1"/>
        <end position="18"/>
    </location>
</feature>
<organism evidence="7 8">
    <name type="scientific">Phreatobacter stygius</name>
    <dbReference type="NCBI Taxonomy" id="1940610"/>
    <lineage>
        <taxon>Bacteria</taxon>
        <taxon>Pseudomonadati</taxon>
        <taxon>Pseudomonadota</taxon>
        <taxon>Alphaproteobacteria</taxon>
        <taxon>Hyphomicrobiales</taxon>
        <taxon>Phreatobacteraceae</taxon>
        <taxon>Phreatobacter</taxon>
    </lineage>
</organism>
<dbReference type="Proteomes" id="UP000298781">
    <property type="component" value="Chromosome"/>
</dbReference>
<dbReference type="InterPro" id="IPR014710">
    <property type="entry name" value="RmlC-like_jellyroll"/>
</dbReference>